<sequence>MASADPHGLGEPFFNPPDAKVDIVFVHGLGGDRIKTWTSKPTEDIPKSTFWPKDLLPETCKAARILSFGYDSSFEHFYPLYSSAQDSDGITIDDHSGALLQSLARLRDTSKTLDRPIIFVTHSLGGLVCAHALSGEHSANESHKRLVDSTRGIVFLGTPFEDTNEDKWASVARQFLKLARVDTAIDDLNRRSQKLISINGAFLRFLKARDRSPTPVDVACFFEGLPTYFVNGTTEVIVSKSSATFSGVDPLKIPAKHDNLCRFGDKFQDGYIGITKVLNEWIRALAAPRAVDNSNQHSIRLGNVVYNERIDRNQGVIMGHAYGTTKEANRIIGSTTVTDILALDPCEYFYKANFLHSTSTATGGSHLH</sequence>
<reference evidence="8" key="1">
    <citation type="journal article" date="2020" name="Stud. Mycol.">
        <title>101 Dothideomycetes genomes: a test case for predicting lifestyles and emergence of pathogens.</title>
        <authorList>
            <person name="Haridas S."/>
            <person name="Albert R."/>
            <person name="Binder M."/>
            <person name="Bloem J."/>
            <person name="Labutti K."/>
            <person name="Salamov A."/>
            <person name="Andreopoulos B."/>
            <person name="Baker S."/>
            <person name="Barry K."/>
            <person name="Bills G."/>
            <person name="Bluhm B."/>
            <person name="Cannon C."/>
            <person name="Castanera R."/>
            <person name="Culley D."/>
            <person name="Daum C."/>
            <person name="Ezra D."/>
            <person name="Gonzalez J."/>
            <person name="Henrissat B."/>
            <person name="Kuo A."/>
            <person name="Liang C."/>
            <person name="Lipzen A."/>
            <person name="Lutzoni F."/>
            <person name="Magnuson J."/>
            <person name="Mondo S."/>
            <person name="Nolan M."/>
            <person name="Ohm R."/>
            <person name="Pangilinan J."/>
            <person name="Park H.-J."/>
            <person name="Ramirez L."/>
            <person name="Alfaro M."/>
            <person name="Sun H."/>
            <person name="Tritt A."/>
            <person name="Yoshinaga Y."/>
            <person name="Zwiers L.-H."/>
            <person name="Turgeon B."/>
            <person name="Goodwin S."/>
            <person name="Spatafora J."/>
            <person name="Crous P."/>
            <person name="Grigoriev I."/>
        </authorList>
    </citation>
    <scope>NUCLEOTIDE SEQUENCE</scope>
    <source>
        <strain evidence="8">CBS 207.26</strain>
    </source>
</reference>
<evidence type="ECO:0000256" key="6">
    <source>
        <dbReference type="ARBA" id="ARBA00023136"/>
    </source>
</evidence>
<dbReference type="GO" id="GO:0005783">
    <property type="term" value="C:endoplasmic reticulum"/>
    <property type="evidence" value="ECO:0007669"/>
    <property type="project" value="UniProtKB-SubCell"/>
</dbReference>
<gene>
    <name evidence="8" type="ORF">K469DRAFT_589068</name>
</gene>
<keyword evidence="4" id="KW-0256">Endoplasmic reticulum</keyword>
<protein>
    <submittedName>
        <fullName evidence="8">Putative ribonuclease p/mrp subunit</fullName>
    </submittedName>
</protein>
<dbReference type="Gene3D" id="3.40.50.1820">
    <property type="entry name" value="alpha/beta hydrolase"/>
    <property type="match status" value="1"/>
</dbReference>
<accession>A0A6A6DR75</accession>
<evidence type="ECO:0000256" key="2">
    <source>
        <dbReference type="ARBA" id="ARBA00004240"/>
    </source>
</evidence>
<proteinExistence type="predicted"/>
<dbReference type="InterPro" id="IPR052374">
    <property type="entry name" value="SERAC1"/>
</dbReference>
<evidence type="ECO:0000256" key="5">
    <source>
        <dbReference type="ARBA" id="ARBA00023128"/>
    </source>
</evidence>
<dbReference type="Pfam" id="PF12697">
    <property type="entry name" value="Abhydrolase_6"/>
    <property type="match status" value="1"/>
</dbReference>
<dbReference type="AlphaFoldDB" id="A0A6A6DR75"/>
<dbReference type="SUPFAM" id="SSF53474">
    <property type="entry name" value="alpha/beta-Hydrolases"/>
    <property type="match status" value="1"/>
</dbReference>
<keyword evidence="9" id="KW-1185">Reference proteome</keyword>
<evidence type="ECO:0000256" key="1">
    <source>
        <dbReference type="ARBA" id="ARBA00004173"/>
    </source>
</evidence>
<dbReference type="GO" id="GO:0016020">
    <property type="term" value="C:membrane"/>
    <property type="evidence" value="ECO:0007669"/>
    <property type="project" value="UniProtKB-SubCell"/>
</dbReference>
<evidence type="ECO:0000259" key="7">
    <source>
        <dbReference type="Pfam" id="PF12697"/>
    </source>
</evidence>
<evidence type="ECO:0000256" key="4">
    <source>
        <dbReference type="ARBA" id="ARBA00022824"/>
    </source>
</evidence>
<name>A0A6A6DR75_9PEZI</name>
<dbReference type="PANTHER" id="PTHR48182">
    <property type="entry name" value="PROTEIN SERAC1"/>
    <property type="match status" value="1"/>
</dbReference>
<dbReference type="InterPro" id="IPR000073">
    <property type="entry name" value="AB_hydrolase_1"/>
</dbReference>
<keyword evidence="6" id="KW-0472">Membrane</keyword>
<keyword evidence="5" id="KW-0496">Mitochondrion</keyword>
<organism evidence="8 9">
    <name type="scientific">Zopfia rhizophila CBS 207.26</name>
    <dbReference type="NCBI Taxonomy" id="1314779"/>
    <lineage>
        <taxon>Eukaryota</taxon>
        <taxon>Fungi</taxon>
        <taxon>Dikarya</taxon>
        <taxon>Ascomycota</taxon>
        <taxon>Pezizomycotina</taxon>
        <taxon>Dothideomycetes</taxon>
        <taxon>Dothideomycetes incertae sedis</taxon>
        <taxon>Zopfiaceae</taxon>
        <taxon>Zopfia</taxon>
    </lineage>
</organism>
<evidence type="ECO:0000313" key="9">
    <source>
        <dbReference type="Proteomes" id="UP000800200"/>
    </source>
</evidence>
<dbReference type="OrthoDB" id="427518at2759"/>
<dbReference type="Proteomes" id="UP000800200">
    <property type="component" value="Unassembled WGS sequence"/>
</dbReference>
<dbReference type="GO" id="GO:0005739">
    <property type="term" value="C:mitochondrion"/>
    <property type="evidence" value="ECO:0007669"/>
    <property type="project" value="UniProtKB-SubCell"/>
</dbReference>
<dbReference type="PANTHER" id="PTHR48182:SF2">
    <property type="entry name" value="PROTEIN SERAC1"/>
    <property type="match status" value="1"/>
</dbReference>
<comment type="subcellular location">
    <subcellularLocation>
        <location evidence="2">Endoplasmic reticulum</location>
    </subcellularLocation>
    <subcellularLocation>
        <location evidence="3">Membrane</location>
    </subcellularLocation>
    <subcellularLocation>
        <location evidence="1">Mitochondrion</location>
    </subcellularLocation>
</comment>
<evidence type="ECO:0000313" key="8">
    <source>
        <dbReference type="EMBL" id="KAF2181455.1"/>
    </source>
</evidence>
<dbReference type="EMBL" id="ML994652">
    <property type="protein sequence ID" value="KAF2181455.1"/>
    <property type="molecule type" value="Genomic_DNA"/>
</dbReference>
<evidence type="ECO:0000256" key="3">
    <source>
        <dbReference type="ARBA" id="ARBA00004370"/>
    </source>
</evidence>
<feature type="domain" description="AB hydrolase-1" evidence="7">
    <location>
        <begin position="23"/>
        <end position="181"/>
    </location>
</feature>
<dbReference type="InterPro" id="IPR029058">
    <property type="entry name" value="AB_hydrolase_fold"/>
</dbReference>